<evidence type="ECO:0000256" key="1">
    <source>
        <dbReference type="SAM" id="SignalP"/>
    </source>
</evidence>
<feature type="chain" id="PRO_5047093757" evidence="1">
    <location>
        <begin position="19"/>
        <end position="225"/>
    </location>
</feature>
<reference evidence="2 3" key="1">
    <citation type="submission" date="2021-03" db="EMBL/GenBank/DDBJ databases">
        <title>Isolation and description of Capnocytophaga bilenii sp. nov., a novel Capnocytophaga species, isolated from a gingivitis subject.</title>
        <authorList>
            <person name="Antezack A."/>
            <person name="Monnet-Corti V."/>
            <person name="La Scola B."/>
        </authorList>
    </citation>
    <scope>NUCLEOTIDE SEQUENCE [LARGE SCALE GENOMIC DNA]</scope>
    <source>
        <strain evidence="2 3">Marseille-Q4570</strain>
    </source>
</reference>
<dbReference type="RefSeq" id="WP_208058825.1">
    <property type="nucleotide sequence ID" value="NZ_JAGDYP010000005.1"/>
</dbReference>
<comment type="caution">
    <text evidence="2">The sequence shown here is derived from an EMBL/GenBank/DDBJ whole genome shotgun (WGS) entry which is preliminary data.</text>
</comment>
<feature type="signal peptide" evidence="1">
    <location>
        <begin position="1"/>
        <end position="18"/>
    </location>
</feature>
<protein>
    <submittedName>
        <fullName evidence="2">Uncharacterized protein</fullName>
    </submittedName>
</protein>
<sequence length="225" mass="26708">MKIIYLFLSILFSASVWAQSNDTIFEAIKAYKNKNYQKVLSLLNTPELRQDNKMLYIWIESEYAVISKMYSDDVANFDFQRLEVLRQNIDNYIANPNSNNVEKVKELKNKLAQYPLTATDFVATKNQEAADSQLRDIKKAFTTFLKFDEVLRLVDLYSSNEYIPAYELAYHKAVAQYRKWKLNRRNFTEEDRKKVLEELKNYKENYSNKNILYDQVVKEAIREAK</sequence>
<organism evidence="2 3">
    <name type="scientific">Capnocytophaga bilenii</name>
    <dbReference type="NCBI Taxonomy" id="2819369"/>
    <lineage>
        <taxon>Bacteria</taxon>
        <taxon>Pseudomonadati</taxon>
        <taxon>Bacteroidota</taxon>
        <taxon>Flavobacteriia</taxon>
        <taxon>Flavobacteriales</taxon>
        <taxon>Flavobacteriaceae</taxon>
        <taxon>Capnocytophaga</taxon>
    </lineage>
</organism>
<keyword evidence="3" id="KW-1185">Reference proteome</keyword>
<proteinExistence type="predicted"/>
<dbReference type="Proteomes" id="UP000681610">
    <property type="component" value="Unassembled WGS sequence"/>
</dbReference>
<dbReference type="EMBL" id="JAGDYP010000005">
    <property type="protein sequence ID" value="MBO1884305.1"/>
    <property type="molecule type" value="Genomic_DNA"/>
</dbReference>
<evidence type="ECO:0000313" key="3">
    <source>
        <dbReference type="Proteomes" id="UP000681610"/>
    </source>
</evidence>
<evidence type="ECO:0000313" key="2">
    <source>
        <dbReference type="EMBL" id="MBO1884305.1"/>
    </source>
</evidence>
<keyword evidence="1" id="KW-0732">Signal</keyword>
<name>A0ABS3PYF6_9FLAO</name>
<gene>
    <name evidence="2" type="ORF">J4N46_07690</name>
</gene>
<accession>A0ABS3PYF6</accession>